<protein>
    <submittedName>
        <fullName evidence="8">Guanine nucleotide-binding protein alpha subunit</fullName>
    </submittedName>
</protein>
<dbReference type="GO" id="GO:0005525">
    <property type="term" value="F:GTP binding"/>
    <property type="evidence" value="ECO:0007669"/>
    <property type="project" value="UniProtKB-KW"/>
</dbReference>
<dbReference type="SMART" id="SM00275">
    <property type="entry name" value="G_alpha"/>
    <property type="match status" value="1"/>
</dbReference>
<dbReference type="GO" id="GO:0003924">
    <property type="term" value="F:GTPase activity"/>
    <property type="evidence" value="ECO:0007669"/>
    <property type="project" value="InterPro"/>
</dbReference>
<evidence type="ECO:0000256" key="3">
    <source>
        <dbReference type="ARBA" id="ARBA00022741"/>
    </source>
</evidence>
<feature type="binding site" evidence="7">
    <location>
        <position position="46"/>
    </location>
    <ligand>
        <name>Mg(2+)</name>
        <dbReference type="ChEBI" id="CHEBI:18420"/>
    </ligand>
</feature>
<keyword evidence="4 6" id="KW-0342">GTP-binding</keyword>
<feature type="binding site" evidence="6">
    <location>
        <begin position="197"/>
        <end position="201"/>
    </location>
    <ligand>
        <name>GTP</name>
        <dbReference type="ChEBI" id="CHEBI:37565"/>
    </ligand>
</feature>
<evidence type="ECO:0000256" key="7">
    <source>
        <dbReference type="PIRSR" id="PIRSR601019-2"/>
    </source>
</evidence>
<feature type="binding site" evidence="6">
    <location>
        <position position="323"/>
    </location>
    <ligand>
        <name>GTP</name>
        <dbReference type="ChEBI" id="CHEBI:37565"/>
    </ligand>
</feature>
<dbReference type="PANTHER" id="PTHR10218:SF302">
    <property type="entry name" value="GUANINE NUCLEOTIDE-BINDING PROTEIN ALPHA-5 SUBUNIT"/>
    <property type="match status" value="1"/>
</dbReference>
<dbReference type="GO" id="GO:0005737">
    <property type="term" value="C:cytoplasm"/>
    <property type="evidence" value="ECO:0007669"/>
    <property type="project" value="TreeGrafter"/>
</dbReference>
<keyword evidence="3 6" id="KW-0547">Nucleotide-binding</keyword>
<dbReference type="Gene3D" id="1.10.400.10">
    <property type="entry name" value="GI Alpha 1, domain 2-like"/>
    <property type="match status" value="1"/>
</dbReference>
<dbReference type="OrthoDB" id="5817230at2759"/>
<dbReference type="GO" id="GO:0001664">
    <property type="term" value="F:G protein-coupled receptor binding"/>
    <property type="evidence" value="ECO:0007669"/>
    <property type="project" value="TreeGrafter"/>
</dbReference>
<dbReference type="SUPFAM" id="SSF47895">
    <property type="entry name" value="Transducin (alpha subunit), insertion domain"/>
    <property type="match status" value="1"/>
</dbReference>
<dbReference type="AlphaFoldDB" id="A0A137NS98"/>
<dbReference type="STRING" id="796925.A0A137NS98"/>
<keyword evidence="7" id="KW-0460">Magnesium</keyword>
<dbReference type="Pfam" id="PF00503">
    <property type="entry name" value="G-alpha"/>
    <property type="match status" value="1"/>
</dbReference>
<dbReference type="InterPro" id="IPR001019">
    <property type="entry name" value="Gprotein_alpha_su"/>
</dbReference>
<dbReference type="PRINTS" id="PR00318">
    <property type="entry name" value="GPROTEINA"/>
</dbReference>
<dbReference type="EMBL" id="KQ964838">
    <property type="protein sequence ID" value="KXN65643.1"/>
    <property type="molecule type" value="Genomic_DNA"/>
</dbReference>
<dbReference type="PROSITE" id="PS51882">
    <property type="entry name" value="G_ALPHA"/>
    <property type="match status" value="1"/>
</dbReference>
<dbReference type="InterPro" id="IPR027417">
    <property type="entry name" value="P-loop_NTPase"/>
</dbReference>
<feature type="binding site" evidence="7">
    <location>
        <position position="178"/>
    </location>
    <ligand>
        <name>Mg(2+)</name>
        <dbReference type="ChEBI" id="CHEBI:18420"/>
    </ligand>
</feature>
<evidence type="ECO:0000256" key="2">
    <source>
        <dbReference type="ARBA" id="ARBA00022723"/>
    </source>
</evidence>
<feature type="binding site" evidence="6">
    <location>
        <begin position="266"/>
        <end position="269"/>
    </location>
    <ligand>
        <name>GTP</name>
        <dbReference type="ChEBI" id="CHEBI:37565"/>
    </ligand>
</feature>
<keyword evidence="5" id="KW-0807">Transducer</keyword>
<accession>A0A137NS98</accession>
<dbReference type="Proteomes" id="UP000070444">
    <property type="component" value="Unassembled WGS sequence"/>
</dbReference>
<keyword evidence="9" id="KW-1185">Reference proteome</keyword>
<dbReference type="OMA" id="DHVAKCW"/>
<proteinExistence type="inferred from homology"/>
<comment type="similarity">
    <text evidence="1">Belongs to the G-alpha family. G(q) subfamily.</text>
</comment>
<name>A0A137NS98_CONC2</name>
<dbReference type="FunFam" id="3.40.50.300:FF:000051">
    <property type="entry name" value="Guanine nucleotide-binding protein subunit alpha"/>
    <property type="match status" value="1"/>
</dbReference>
<feature type="binding site" evidence="6">
    <location>
        <begin position="172"/>
        <end position="178"/>
    </location>
    <ligand>
        <name>GTP</name>
        <dbReference type="ChEBI" id="CHEBI:37565"/>
    </ligand>
</feature>
<dbReference type="GO" id="GO:0046872">
    <property type="term" value="F:metal ion binding"/>
    <property type="evidence" value="ECO:0007669"/>
    <property type="project" value="UniProtKB-KW"/>
</dbReference>
<dbReference type="FunFam" id="3.40.50.300:FF:000692">
    <property type="entry name" value="Guanine nucleotide-binding protein subunit alpha"/>
    <property type="match status" value="1"/>
</dbReference>
<dbReference type="PANTHER" id="PTHR10218">
    <property type="entry name" value="GTP-BINDING PROTEIN ALPHA SUBUNIT"/>
    <property type="match status" value="1"/>
</dbReference>
<dbReference type="GO" id="GO:0031683">
    <property type="term" value="F:G-protein beta/gamma-subunit complex binding"/>
    <property type="evidence" value="ECO:0007669"/>
    <property type="project" value="InterPro"/>
</dbReference>
<gene>
    <name evidence="8" type="ORF">CONCODRAFT_12702</name>
</gene>
<feature type="binding site" evidence="6">
    <location>
        <begin position="42"/>
        <end position="47"/>
    </location>
    <ligand>
        <name>GTP</name>
        <dbReference type="ChEBI" id="CHEBI:37565"/>
    </ligand>
</feature>
<dbReference type="GO" id="GO:0005834">
    <property type="term" value="C:heterotrimeric G-protein complex"/>
    <property type="evidence" value="ECO:0007669"/>
    <property type="project" value="TreeGrafter"/>
</dbReference>
<evidence type="ECO:0000256" key="4">
    <source>
        <dbReference type="ARBA" id="ARBA00023134"/>
    </source>
</evidence>
<dbReference type="InterPro" id="IPR011025">
    <property type="entry name" value="GproteinA_insert"/>
</dbReference>
<evidence type="ECO:0000256" key="6">
    <source>
        <dbReference type="PIRSR" id="PIRSR601019-1"/>
    </source>
</evidence>
<evidence type="ECO:0000256" key="1">
    <source>
        <dbReference type="ARBA" id="ARBA00007976"/>
    </source>
</evidence>
<organism evidence="8 9">
    <name type="scientific">Conidiobolus coronatus (strain ATCC 28846 / CBS 209.66 / NRRL 28638)</name>
    <name type="common">Delacroixia coronata</name>
    <dbReference type="NCBI Taxonomy" id="796925"/>
    <lineage>
        <taxon>Eukaryota</taxon>
        <taxon>Fungi</taxon>
        <taxon>Fungi incertae sedis</taxon>
        <taxon>Zoopagomycota</taxon>
        <taxon>Entomophthoromycotina</taxon>
        <taxon>Entomophthoromycetes</taxon>
        <taxon>Entomophthorales</taxon>
        <taxon>Ancylistaceae</taxon>
        <taxon>Conidiobolus</taxon>
    </lineage>
</organism>
<dbReference type="GO" id="GO:0007186">
    <property type="term" value="P:G protein-coupled receptor signaling pathway"/>
    <property type="evidence" value="ECO:0007669"/>
    <property type="project" value="InterPro"/>
</dbReference>
<dbReference type="CDD" id="cd00066">
    <property type="entry name" value="G-alpha"/>
    <property type="match status" value="1"/>
</dbReference>
<sequence>MGACCSSNNASSSASRLVEAQLRVDNEKYKKEIKLLLLGTGEAGKSTVLKQMRLIHNHKFTPIERESYIKLIWYNIITTMFNILTHMEHHNIEFENSTLKDQLIDLPHYPQSQWDINNPEDYSNFVQAYWGDLATKDTYKALLDAEVNMEYFFDKVDQVLVRNYLPTDQDILNTRMKTTGISETVFIMNQMNYRLVDVGGQRSERRKWIHCFDNVKALLFVAAISEYDQMLREDSSVNRVQEALTLFESITNSQWFTKTPTILFLNKVDLLKAKLGLSSVKKYFPQYSGDDLDFECVTQFFKRVFLKLHNDAQNQVYPHFTHATDTKQMKHIIESVNDVVMNQNLEKLGSNIF</sequence>
<dbReference type="SUPFAM" id="SSF52540">
    <property type="entry name" value="P-loop containing nucleoside triphosphate hydrolases"/>
    <property type="match status" value="1"/>
</dbReference>
<evidence type="ECO:0000256" key="5">
    <source>
        <dbReference type="ARBA" id="ARBA00023224"/>
    </source>
</evidence>
<dbReference type="GO" id="GO:0000750">
    <property type="term" value="P:pheromone-dependent signal transduction involved in conjugation with cellular fusion"/>
    <property type="evidence" value="ECO:0007669"/>
    <property type="project" value="TreeGrafter"/>
</dbReference>
<dbReference type="Gene3D" id="3.40.50.300">
    <property type="entry name" value="P-loop containing nucleotide triphosphate hydrolases"/>
    <property type="match status" value="1"/>
</dbReference>
<evidence type="ECO:0000313" key="8">
    <source>
        <dbReference type="EMBL" id="KXN65643.1"/>
    </source>
</evidence>
<keyword evidence="2 7" id="KW-0479">Metal-binding</keyword>
<evidence type="ECO:0000313" key="9">
    <source>
        <dbReference type="Proteomes" id="UP000070444"/>
    </source>
</evidence>
<reference evidence="8 9" key="1">
    <citation type="journal article" date="2015" name="Genome Biol. Evol.">
        <title>Phylogenomic analyses indicate that early fungi evolved digesting cell walls of algal ancestors of land plants.</title>
        <authorList>
            <person name="Chang Y."/>
            <person name="Wang S."/>
            <person name="Sekimoto S."/>
            <person name="Aerts A.L."/>
            <person name="Choi C."/>
            <person name="Clum A."/>
            <person name="LaButti K.M."/>
            <person name="Lindquist E.A."/>
            <person name="Yee Ngan C."/>
            <person name="Ohm R.A."/>
            <person name="Salamov A.A."/>
            <person name="Grigoriev I.V."/>
            <person name="Spatafora J.W."/>
            <person name="Berbee M.L."/>
        </authorList>
    </citation>
    <scope>NUCLEOTIDE SEQUENCE [LARGE SCALE GENOMIC DNA]</scope>
    <source>
        <strain evidence="8 9">NRRL 28638</strain>
    </source>
</reference>